<evidence type="ECO:0000313" key="6">
    <source>
        <dbReference type="Ensembl" id="ENSCPGP00000006211.1"/>
    </source>
</evidence>
<keyword evidence="3" id="KW-0378">Hydrolase</keyword>
<reference evidence="6" key="2">
    <citation type="submission" date="2025-09" db="UniProtKB">
        <authorList>
            <consortium name="Ensembl"/>
        </authorList>
    </citation>
    <scope>IDENTIFICATION</scope>
</reference>
<dbReference type="Proteomes" id="UP000694419">
    <property type="component" value="Unplaced"/>
</dbReference>
<keyword evidence="2" id="KW-0547">Nucleotide-binding</keyword>
<evidence type="ECO:0000313" key="7">
    <source>
        <dbReference type="Proteomes" id="UP000694419"/>
    </source>
</evidence>
<accession>A0A8C3JDR2</accession>
<proteinExistence type="predicted"/>
<keyword evidence="4" id="KW-0347">Helicase</keyword>
<keyword evidence="5" id="KW-0067">ATP-binding</keyword>
<dbReference type="PANTHER" id="PTHR45685:SF1">
    <property type="entry name" value="HELICASE SRCAP"/>
    <property type="match status" value="1"/>
</dbReference>
<evidence type="ECO:0000256" key="1">
    <source>
        <dbReference type="ARBA" id="ARBA00004123"/>
    </source>
</evidence>
<dbReference type="GO" id="GO:0000812">
    <property type="term" value="C:Swr1 complex"/>
    <property type="evidence" value="ECO:0007669"/>
    <property type="project" value="TreeGrafter"/>
</dbReference>
<dbReference type="InterPro" id="IPR027417">
    <property type="entry name" value="P-loop_NTPase"/>
</dbReference>
<dbReference type="Gene3D" id="3.40.50.300">
    <property type="entry name" value="P-loop containing nucleotide triphosphate hydrolases"/>
    <property type="match status" value="1"/>
</dbReference>
<sequence length="448" mass="51485">MEALAVLLRKLKARGHRVLILTQMIPMLDILELFLNFHFLTYMRVNESGARGWHYLESIKNFNQDKRFFCAILSSHTPSAGVSHVDVDTVVFYDTDLDPVVDTKAKEWCDKIARGRDIHIYRLISGNSVEERLLEKSIKHLVQEVAAQGNDCSTGFLTQVLCCECGIEDSRKFKEETRSEIRNDTSSEMYVSGNTMVPSQLEELAGFVDQLKPIEKYALNFLELFHTLNDQNSQKVNKDLKTANAKWEYQHAKELKKAEERFQQEVKEELLTYTREDAYNMEFVCEGPDGEIETMPLWTPPVAPENHDDVYTDSVMCLMYSSTPIPESALPPLSVRRALKRQRTDLSSSSERKKHCHRRMVVPPPSLFEPPRILKTQEKSKAHQTVLWLKQKTYFARPLSALTKSAADAGQDGPAWLIAEDLALLEVSWYFVFIEFKNFLLGSFLQHP</sequence>
<dbReference type="GO" id="GO:0042393">
    <property type="term" value="F:histone binding"/>
    <property type="evidence" value="ECO:0007669"/>
    <property type="project" value="TreeGrafter"/>
</dbReference>
<keyword evidence="7" id="KW-1185">Reference proteome</keyword>
<dbReference type="CDD" id="cd18793">
    <property type="entry name" value="SF2_C_SNF"/>
    <property type="match status" value="1"/>
</dbReference>
<name>A0A8C3JDR2_9CHAR</name>
<reference evidence="6" key="1">
    <citation type="submission" date="2025-08" db="UniProtKB">
        <authorList>
            <consortium name="Ensembl"/>
        </authorList>
    </citation>
    <scope>IDENTIFICATION</scope>
</reference>
<comment type="subcellular location">
    <subcellularLocation>
        <location evidence="1">Nucleus</location>
    </subcellularLocation>
</comment>
<protein>
    <submittedName>
        <fullName evidence="6">Uncharacterized protein</fullName>
    </submittedName>
</protein>
<dbReference type="GO" id="GO:0004386">
    <property type="term" value="F:helicase activity"/>
    <property type="evidence" value="ECO:0007669"/>
    <property type="project" value="UniProtKB-KW"/>
</dbReference>
<dbReference type="GO" id="GO:0005524">
    <property type="term" value="F:ATP binding"/>
    <property type="evidence" value="ECO:0007669"/>
    <property type="project" value="UniProtKB-KW"/>
</dbReference>
<evidence type="ECO:0000256" key="5">
    <source>
        <dbReference type="ARBA" id="ARBA00022840"/>
    </source>
</evidence>
<dbReference type="SUPFAM" id="SSF52540">
    <property type="entry name" value="P-loop containing nucleoside triphosphate hydrolases"/>
    <property type="match status" value="1"/>
</dbReference>
<dbReference type="Ensembl" id="ENSCPGT00000006835.1">
    <property type="protein sequence ID" value="ENSCPGP00000006211.1"/>
    <property type="gene ID" value="ENSCPGG00000004446.1"/>
</dbReference>
<evidence type="ECO:0000256" key="2">
    <source>
        <dbReference type="ARBA" id="ARBA00022741"/>
    </source>
</evidence>
<dbReference type="AlphaFoldDB" id="A0A8C3JDR2"/>
<dbReference type="GO" id="GO:0016887">
    <property type="term" value="F:ATP hydrolysis activity"/>
    <property type="evidence" value="ECO:0007669"/>
    <property type="project" value="TreeGrafter"/>
</dbReference>
<dbReference type="InterPro" id="IPR050520">
    <property type="entry name" value="INO80/SWR1_helicase"/>
</dbReference>
<dbReference type="GO" id="GO:0003677">
    <property type="term" value="F:DNA binding"/>
    <property type="evidence" value="ECO:0007669"/>
    <property type="project" value="UniProtKB-KW"/>
</dbReference>
<dbReference type="GO" id="GO:0006338">
    <property type="term" value="P:chromatin remodeling"/>
    <property type="evidence" value="ECO:0007669"/>
    <property type="project" value="TreeGrafter"/>
</dbReference>
<evidence type="ECO:0000256" key="4">
    <source>
        <dbReference type="ARBA" id="ARBA00022806"/>
    </source>
</evidence>
<dbReference type="InterPro" id="IPR049730">
    <property type="entry name" value="SNF2/RAD54-like_C"/>
</dbReference>
<organism evidence="6 7">
    <name type="scientific">Calidris pygmaea</name>
    <name type="common">Spoon-billed sandpiper</name>
    <dbReference type="NCBI Taxonomy" id="425635"/>
    <lineage>
        <taxon>Eukaryota</taxon>
        <taxon>Metazoa</taxon>
        <taxon>Chordata</taxon>
        <taxon>Craniata</taxon>
        <taxon>Vertebrata</taxon>
        <taxon>Euteleostomi</taxon>
        <taxon>Archelosauria</taxon>
        <taxon>Archosauria</taxon>
        <taxon>Dinosauria</taxon>
        <taxon>Saurischia</taxon>
        <taxon>Theropoda</taxon>
        <taxon>Coelurosauria</taxon>
        <taxon>Aves</taxon>
        <taxon>Neognathae</taxon>
        <taxon>Neoaves</taxon>
        <taxon>Charadriiformes</taxon>
        <taxon>Scolopacidae</taxon>
        <taxon>Calidris</taxon>
    </lineage>
</organism>
<evidence type="ECO:0000256" key="3">
    <source>
        <dbReference type="ARBA" id="ARBA00022801"/>
    </source>
</evidence>
<dbReference type="PANTHER" id="PTHR45685">
    <property type="entry name" value="HELICASE SRCAP-RELATED"/>
    <property type="match status" value="1"/>
</dbReference>